<organism evidence="1 2">
    <name type="scientific">Pristionchus mayeri</name>
    <dbReference type="NCBI Taxonomy" id="1317129"/>
    <lineage>
        <taxon>Eukaryota</taxon>
        <taxon>Metazoa</taxon>
        <taxon>Ecdysozoa</taxon>
        <taxon>Nematoda</taxon>
        <taxon>Chromadorea</taxon>
        <taxon>Rhabditida</taxon>
        <taxon>Rhabditina</taxon>
        <taxon>Diplogasteromorpha</taxon>
        <taxon>Diplogasteroidea</taxon>
        <taxon>Neodiplogasteridae</taxon>
        <taxon>Pristionchus</taxon>
    </lineage>
</organism>
<protein>
    <submittedName>
        <fullName evidence="1">Uncharacterized protein</fullName>
    </submittedName>
</protein>
<dbReference type="EMBL" id="BTRK01000002">
    <property type="protein sequence ID" value="GMR35056.1"/>
    <property type="molecule type" value="Genomic_DNA"/>
</dbReference>
<feature type="non-terminal residue" evidence="1">
    <location>
        <position position="1"/>
    </location>
</feature>
<keyword evidence="2" id="KW-1185">Reference proteome</keyword>
<evidence type="ECO:0000313" key="1">
    <source>
        <dbReference type="EMBL" id="GMR35056.1"/>
    </source>
</evidence>
<reference evidence="2" key="1">
    <citation type="submission" date="2022-10" db="EMBL/GenBank/DDBJ databases">
        <title>Genome assembly of Pristionchus species.</title>
        <authorList>
            <person name="Yoshida K."/>
            <person name="Sommer R.J."/>
        </authorList>
    </citation>
    <scope>NUCLEOTIDE SEQUENCE [LARGE SCALE GENOMIC DNA]</scope>
    <source>
        <strain evidence="2">RS5460</strain>
    </source>
</reference>
<accession>A0AAN4Z6J6</accession>
<comment type="caution">
    <text evidence="1">The sequence shown here is derived from an EMBL/GenBank/DDBJ whole genome shotgun (WGS) entry which is preliminary data.</text>
</comment>
<dbReference type="Proteomes" id="UP001328107">
    <property type="component" value="Unassembled WGS sequence"/>
</dbReference>
<evidence type="ECO:0000313" key="2">
    <source>
        <dbReference type="Proteomes" id="UP001328107"/>
    </source>
</evidence>
<proteinExistence type="predicted"/>
<dbReference type="AlphaFoldDB" id="A0AAN4Z6J6"/>
<name>A0AAN4Z6J6_9BILA</name>
<gene>
    <name evidence="1" type="ORF">PMAYCL1PPCAC_05251</name>
</gene>
<feature type="non-terminal residue" evidence="1">
    <location>
        <position position="99"/>
    </location>
</feature>
<sequence length="99" mass="11380">STLRTILLEKVLALGCLRHRLLRDRLEVSDGGELIMSIWYHHIRVLLGCRITFFLALCRLLRGLGHVRVTAASTACCVRFRGRKRRIGLQILILDLFLL</sequence>